<evidence type="ECO:0000256" key="1">
    <source>
        <dbReference type="SAM" id="Coils"/>
    </source>
</evidence>
<gene>
    <name evidence="3" type="ORF">A7985_13135</name>
</gene>
<evidence type="ECO:0000256" key="2">
    <source>
        <dbReference type="SAM" id="MobiDB-lite"/>
    </source>
</evidence>
<sequence length="200" mass="22959">MTLGYHHQQRKAPAADFKSTHNPVTQVRFDDNPDEGELDPRHDTQAQSNGDEPILREDAWSALEQENAQLRMQLAQLQQQTVRAKATGNVAKQLQSIFEHQQREEIWASEVEIQAADFIYVSELQDLVAMPVAQCKAHVCQLNFQAVQREDGNKHWQHVHNALLQMPWVRQFKTITAVQNGPSMQVHLSLKRSSELKSEY</sequence>
<protein>
    <submittedName>
        <fullName evidence="3">Uncharacterized protein</fullName>
    </submittedName>
</protein>
<name>A0A1C0TP55_9GAMM</name>
<feature type="region of interest" description="Disordered" evidence="2">
    <location>
        <begin position="1"/>
        <end position="52"/>
    </location>
</feature>
<dbReference type="OrthoDB" id="6315361at2"/>
<accession>A0A1C0TP55</accession>
<dbReference type="AlphaFoldDB" id="A0A1C0TP55"/>
<organism evidence="3 4">
    <name type="scientific">Pseudoalteromonas luteoviolacea</name>
    <dbReference type="NCBI Taxonomy" id="43657"/>
    <lineage>
        <taxon>Bacteria</taxon>
        <taxon>Pseudomonadati</taxon>
        <taxon>Pseudomonadota</taxon>
        <taxon>Gammaproteobacteria</taxon>
        <taxon>Alteromonadales</taxon>
        <taxon>Pseudoalteromonadaceae</taxon>
        <taxon>Pseudoalteromonas</taxon>
    </lineage>
</organism>
<proteinExistence type="predicted"/>
<dbReference type="RefSeq" id="WP_065790933.1">
    <property type="nucleotide sequence ID" value="NZ_MAUJ01000004.1"/>
</dbReference>
<evidence type="ECO:0000313" key="3">
    <source>
        <dbReference type="EMBL" id="OCQ20747.1"/>
    </source>
</evidence>
<keyword evidence="1" id="KW-0175">Coiled coil</keyword>
<feature type="coiled-coil region" evidence="1">
    <location>
        <begin position="60"/>
        <end position="87"/>
    </location>
</feature>
<evidence type="ECO:0000313" key="4">
    <source>
        <dbReference type="Proteomes" id="UP000093366"/>
    </source>
</evidence>
<comment type="caution">
    <text evidence="3">The sequence shown here is derived from an EMBL/GenBank/DDBJ whole genome shotgun (WGS) entry which is preliminary data.</text>
</comment>
<reference evidence="4" key="1">
    <citation type="submission" date="2016-07" db="EMBL/GenBank/DDBJ databases">
        <authorList>
            <person name="Florea S."/>
            <person name="Webb J.S."/>
            <person name="Jaromczyk J."/>
            <person name="Schardl C.L."/>
        </authorList>
    </citation>
    <scope>NUCLEOTIDE SEQUENCE [LARGE SCALE GENOMIC DNA]</scope>
    <source>
        <strain evidence="4">IPB1</strain>
    </source>
</reference>
<dbReference type="Proteomes" id="UP000093366">
    <property type="component" value="Unassembled WGS sequence"/>
</dbReference>
<dbReference type="EMBL" id="MAUJ01000004">
    <property type="protein sequence ID" value="OCQ20747.1"/>
    <property type="molecule type" value="Genomic_DNA"/>
</dbReference>